<name>C0RBN0_9SPIR</name>
<protein>
    <submittedName>
        <fullName evidence="2">Uncharacterized protein</fullName>
    </submittedName>
</protein>
<dbReference type="AlphaFoldDB" id="C0RBN0"/>
<feature type="compositionally biased region" description="Low complexity" evidence="1">
    <location>
        <begin position="39"/>
        <end position="49"/>
    </location>
</feature>
<reference evidence="2 3" key="1">
    <citation type="journal article" date="2012" name="J. Bacteriol.">
        <title>Whole-Genome Sequences of Borrelia bissettii, Borrelia valaisiana, and Borrelia spielmanii.</title>
        <authorList>
            <person name="Schutzer S.E."/>
            <person name="Fraser-Liggett C.M."/>
            <person name="Qiu W.G."/>
            <person name="Kraiczy P."/>
            <person name="Mongodin E.F."/>
            <person name="Dunn J.J."/>
            <person name="Luft B.J."/>
            <person name="Casjens S.R."/>
        </authorList>
    </citation>
    <scope>NUCLEOTIDE SEQUENCE [LARGE SCALE GENOMIC DNA]</scope>
    <source>
        <strain evidence="2 3">A14S</strain>
        <plasmid evidence="2 3">A14S_lp28-8</plasmid>
    </source>
</reference>
<organism evidence="2 3">
    <name type="scientific">Borreliella spielmanii A14S</name>
    <dbReference type="NCBI Taxonomy" id="498742"/>
    <lineage>
        <taxon>Bacteria</taxon>
        <taxon>Pseudomonadati</taxon>
        <taxon>Spirochaetota</taxon>
        <taxon>Spirochaetia</taxon>
        <taxon>Spirochaetales</taxon>
        <taxon>Borreliaceae</taxon>
        <taxon>Borreliella</taxon>
    </lineage>
</organism>
<gene>
    <name evidence="2" type="ORF">BSPA14S_N0003</name>
</gene>
<evidence type="ECO:0000256" key="1">
    <source>
        <dbReference type="SAM" id="MobiDB-lite"/>
    </source>
</evidence>
<evidence type="ECO:0000313" key="3">
    <source>
        <dbReference type="Proteomes" id="UP000003481"/>
    </source>
</evidence>
<accession>C0RBN0</accession>
<dbReference type="Gene3D" id="1.20.120.1640">
    <property type="match status" value="1"/>
</dbReference>
<dbReference type="InterPro" id="IPR054523">
    <property type="entry name" value="CRASP-2-like"/>
</dbReference>
<dbReference type="HOGENOM" id="CLU_086583_0_0_12"/>
<proteinExistence type="predicted"/>
<dbReference type="RefSeq" id="WP_012665772.1">
    <property type="nucleotide sequence ID" value="NC_012181.1"/>
</dbReference>
<dbReference type="Proteomes" id="UP000003481">
    <property type="component" value="Plasmid A14S_lp28-8"/>
</dbReference>
<feature type="region of interest" description="Disordered" evidence="1">
    <location>
        <begin position="32"/>
        <end position="55"/>
    </location>
</feature>
<keyword evidence="2" id="KW-0614">Plasmid</keyword>
<dbReference type="PROSITE" id="PS51257">
    <property type="entry name" value="PROKAR_LIPOPROTEIN"/>
    <property type="match status" value="1"/>
</dbReference>
<dbReference type="EMBL" id="CP001465">
    <property type="protein sequence ID" value="ACN53181.1"/>
    <property type="molecule type" value="Genomic_DNA"/>
</dbReference>
<evidence type="ECO:0000313" key="2">
    <source>
        <dbReference type="EMBL" id="ACN53181.1"/>
    </source>
</evidence>
<geneLocation type="plasmid" evidence="2 3">
    <name>A14S_lp28-8</name>
</geneLocation>
<dbReference type="Pfam" id="PF22487">
    <property type="entry name" value="CRASP-2"/>
    <property type="match status" value="1"/>
</dbReference>
<sequence length="288" mass="33455">MYKRFVFIFYVICFLVSCDAFKNNDQNRLLQDRGRNDLNQEQGIQNQGENSEKGEKNINQGIYNLNQDQPNEIIGELNQRNIDELKIFVEKAKYYSIKLDTIYNEYAGAYNDIMTYSGVNDEFTDSYKSKVTQAISILKKDNRTVNKFKEFEEIIEEYKPMFLSELIDDFATKLDQAVNNVSNARHAADSYKKLRKSVVLAYIESFDVISSKFIDSKFVEASKKFVNKAKEFVEENDLIALECIVKTIGDMVNDREINSRGRYNNSYKKEADFLIAAVELEEAYKAIK</sequence>